<accession>A0ABX1LTE9</accession>
<dbReference type="RefSeq" id="WP_169363515.1">
    <property type="nucleotide sequence ID" value="NZ_JAAVJL010000001.1"/>
</dbReference>
<comment type="caution">
    <text evidence="2">The sequence shown here is derived from an EMBL/GenBank/DDBJ whole genome shotgun (WGS) entry which is preliminary data.</text>
</comment>
<reference evidence="2 3" key="1">
    <citation type="submission" date="2020-03" db="EMBL/GenBank/DDBJ databases">
        <title>Draft Genome Sequence of 2-Methylisoborneol Producing Pseudanabaena yagii Strain GIHE-NHR1 Isolated from North Han River in South Korea.</title>
        <authorList>
            <person name="Jeong J."/>
        </authorList>
    </citation>
    <scope>NUCLEOTIDE SEQUENCE [LARGE SCALE GENOMIC DNA]</scope>
    <source>
        <strain evidence="2 3">GIHE-NHR1</strain>
    </source>
</reference>
<gene>
    <name evidence="2" type="ORF">HC246_11540</name>
</gene>
<dbReference type="SMART" id="SM01234">
    <property type="entry name" value="Haemolytic"/>
    <property type="match status" value="1"/>
</dbReference>
<dbReference type="EMBL" id="JAAVJL010000001">
    <property type="protein sequence ID" value="NMF58636.1"/>
    <property type="molecule type" value="Genomic_DNA"/>
</dbReference>
<dbReference type="InterPro" id="IPR002696">
    <property type="entry name" value="Membr_insert_effic_factor_YidD"/>
</dbReference>
<dbReference type="NCBIfam" id="TIGR00278">
    <property type="entry name" value="membrane protein insertion efficiency factor YidD"/>
    <property type="match status" value="1"/>
</dbReference>
<evidence type="ECO:0000313" key="2">
    <source>
        <dbReference type="EMBL" id="NMF58636.1"/>
    </source>
</evidence>
<dbReference type="Proteomes" id="UP000738376">
    <property type="component" value="Unassembled WGS sequence"/>
</dbReference>
<feature type="region of interest" description="Disordered" evidence="1">
    <location>
        <begin position="112"/>
        <end position="159"/>
    </location>
</feature>
<organism evidence="2 3">
    <name type="scientific">Pseudanabaena yagii GIHE-NHR1</name>
    <dbReference type="NCBI Taxonomy" id="2722753"/>
    <lineage>
        <taxon>Bacteria</taxon>
        <taxon>Bacillati</taxon>
        <taxon>Cyanobacteriota</taxon>
        <taxon>Cyanophyceae</taxon>
        <taxon>Pseudanabaenales</taxon>
        <taxon>Pseudanabaenaceae</taxon>
        <taxon>Pseudanabaena</taxon>
        <taxon>Pseudanabaena yagii</taxon>
    </lineage>
</organism>
<dbReference type="Pfam" id="PF01809">
    <property type="entry name" value="YidD"/>
    <property type="match status" value="1"/>
</dbReference>
<evidence type="ECO:0000256" key="1">
    <source>
        <dbReference type="SAM" id="MobiDB-lite"/>
    </source>
</evidence>
<proteinExistence type="predicted"/>
<protein>
    <submittedName>
        <fullName evidence="2">Membrane protein insertion efficiency factor YidD</fullName>
    </submittedName>
</protein>
<feature type="compositionally biased region" description="Acidic residues" evidence="1">
    <location>
        <begin position="115"/>
        <end position="130"/>
    </location>
</feature>
<name>A0ABX1LTE9_9CYAN</name>
<sequence>MQKRIPVKLPISHVFSTAARTVAVTAIAGYQKFISPHKGFSCAHRVLYGCESCSQYFKRVIAEDGILVAIANAKGRFQECREANEILKERRAKCQSRRRYYASRLASNTMTIEVGEPDDLGDTEPTDEPQESPNSDKPKIGGSRWASKRRSQATSNGGEGGNNCGNSNDCNDCANCADCADGMSVMDCDSLNCPDLSCPDLNCGNADCLSGMDCSGCGDCGDCGGADCGSCG</sequence>
<keyword evidence="3" id="KW-1185">Reference proteome</keyword>
<evidence type="ECO:0000313" key="3">
    <source>
        <dbReference type="Proteomes" id="UP000738376"/>
    </source>
</evidence>